<dbReference type="AlphaFoldDB" id="A0A085MPS1"/>
<proteinExistence type="predicted"/>
<dbReference type="EMBL" id="KL364295">
    <property type="protein sequence ID" value="KFD44865.1"/>
    <property type="molecule type" value="Genomic_DNA"/>
</dbReference>
<protein>
    <submittedName>
        <fullName evidence="3">Uncharacterized protein</fullName>
    </submittedName>
</protein>
<evidence type="ECO:0000313" key="3">
    <source>
        <dbReference type="EMBL" id="KFD59217.1"/>
    </source>
</evidence>
<sequence>MKKQKKFDQNGRTTKQRRANLWIMSLVISYMKRTEEDQQKEVEPELEDIRCRLMSIRLINVRSGCHTSLIHLRLYMSS</sequence>
<evidence type="ECO:0000313" key="4">
    <source>
        <dbReference type="Proteomes" id="UP000030764"/>
    </source>
</evidence>
<keyword evidence="4" id="KW-1185">Reference proteome</keyword>
<evidence type="ECO:0000313" key="1">
    <source>
        <dbReference type="EMBL" id="KFD44865.1"/>
    </source>
</evidence>
<dbReference type="Proteomes" id="UP000030764">
    <property type="component" value="Unassembled WGS sequence"/>
</dbReference>
<evidence type="ECO:0000313" key="2">
    <source>
        <dbReference type="EMBL" id="KFD57401.1"/>
    </source>
</evidence>
<dbReference type="Proteomes" id="UP000030758">
    <property type="component" value="Unassembled WGS sequence"/>
</dbReference>
<gene>
    <name evidence="2" type="ORF">M513_01912</name>
    <name evidence="1" type="ORF">M513_14258</name>
    <name evidence="3" type="ORF">M514_28604</name>
</gene>
<organism evidence="3">
    <name type="scientific">Trichuris suis</name>
    <name type="common">pig whipworm</name>
    <dbReference type="NCBI Taxonomy" id="68888"/>
    <lineage>
        <taxon>Eukaryota</taxon>
        <taxon>Metazoa</taxon>
        <taxon>Ecdysozoa</taxon>
        <taxon>Nematoda</taxon>
        <taxon>Enoplea</taxon>
        <taxon>Dorylaimia</taxon>
        <taxon>Trichinellida</taxon>
        <taxon>Trichuridae</taxon>
        <taxon>Trichuris</taxon>
    </lineage>
</organism>
<reference evidence="3 4" key="1">
    <citation type="journal article" date="2014" name="Nat. Genet.">
        <title>Genome and transcriptome of the porcine whipworm Trichuris suis.</title>
        <authorList>
            <person name="Jex A.R."/>
            <person name="Nejsum P."/>
            <person name="Schwarz E.M."/>
            <person name="Hu L."/>
            <person name="Young N.D."/>
            <person name="Hall R.S."/>
            <person name="Korhonen P.K."/>
            <person name="Liao S."/>
            <person name="Thamsborg S."/>
            <person name="Xia J."/>
            <person name="Xu P."/>
            <person name="Wang S."/>
            <person name="Scheerlinck J.P."/>
            <person name="Hofmann A."/>
            <person name="Sternberg P.W."/>
            <person name="Wang J."/>
            <person name="Gasser R.B."/>
        </authorList>
    </citation>
    <scope>NUCLEOTIDE SEQUENCE [LARGE SCALE GENOMIC DNA]</scope>
    <source>
        <strain evidence="3">DCEP-RM93F</strain>
        <strain evidence="1">DCEP-RM93M</strain>
    </source>
</reference>
<dbReference type="EMBL" id="KL363189">
    <property type="protein sequence ID" value="KFD57401.1"/>
    <property type="molecule type" value="Genomic_DNA"/>
</dbReference>
<dbReference type="EMBL" id="KL368512">
    <property type="protein sequence ID" value="KFD59217.1"/>
    <property type="molecule type" value="Genomic_DNA"/>
</dbReference>
<name>A0A085MPS1_9BILA</name>
<accession>A0A085MPS1</accession>